<comment type="cofactor">
    <cofactor evidence="1">
        <name>Zn(2+)</name>
        <dbReference type="ChEBI" id="CHEBI:29105"/>
    </cofactor>
</comment>
<dbReference type="PATRIC" id="fig|1007676.4.peg.2201"/>
<gene>
    <name evidence="10" type="ORF">ABM34_10865</name>
</gene>
<organism evidence="10 11">
    <name type="scientific">Companilactobacillus ginsenosidimutans</name>
    <dbReference type="NCBI Taxonomy" id="1007676"/>
    <lineage>
        <taxon>Bacteria</taxon>
        <taxon>Bacillati</taxon>
        <taxon>Bacillota</taxon>
        <taxon>Bacilli</taxon>
        <taxon>Lactobacillales</taxon>
        <taxon>Lactobacillaceae</taxon>
        <taxon>Companilactobacillus</taxon>
    </lineage>
</organism>
<dbReference type="Pfam" id="PF05649">
    <property type="entry name" value="Peptidase_M13_N"/>
    <property type="match status" value="1"/>
</dbReference>
<dbReference type="GO" id="GO:0004222">
    <property type="term" value="F:metalloendopeptidase activity"/>
    <property type="evidence" value="ECO:0007669"/>
    <property type="project" value="InterPro"/>
</dbReference>
<evidence type="ECO:0000256" key="3">
    <source>
        <dbReference type="ARBA" id="ARBA00022723"/>
    </source>
</evidence>
<dbReference type="Pfam" id="PF01431">
    <property type="entry name" value="Peptidase_M13"/>
    <property type="match status" value="1"/>
</dbReference>
<dbReference type="EMBL" id="CP012034">
    <property type="protein sequence ID" value="AKP67983.1"/>
    <property type="molecule type" value="Genomic_DNA"/>
</dbReference>
<dbReference type="RefSeq" id="WP_048705690.1">
    <property type="nucleotide sequence ID" value="NZ_CP012034.1"/>
</dbReference>
<keyword evidence="7" id="KW-0732">Signal</keyword>
<keyword evidence="3" id="KW-0479">Metal-binding</keyword>
<dbReference type="Proteomes" id="UP000036106">
    <property type="component" value="Chromosome"/>
</dbReference>
<evidence type="ECO:0008006" key="12">
    <source>
        <dbReference type="Google" id="ProtNLM"/>
    </source>
</evidence>
<dbReference type="GO" id="GO:0046872">
    <property type="term" value="F:metal ion binding"/>
    <property type="evidence" value="ECO:0007669"/>
    <property type="project" value="UniProtKB-KW"/>
</dbReference>
<keyword evidence="11" id="KW-1185">Reference proteome</keyword>
<dbReference type="PRINTS" id="PR00786">
    <property type="entry name" value="NEPRILYSIN"/>
</dbReference>
<name>A0A0H4QMP3_9LACO</name>
<evidence type="ECO:0000259" key="9">
    <source>
        <dbReference type="Pfam" id="PF05649"/>
    </source>
</evidence>
<keyword evidence="4" id="KW-0378">Hydrolase</keyword>
<dbReference type="AlphaFoldDB" id="A0A0H4QMP3"/>
<keyword evidence="2" id="KW-0645">Protease</keyword>
<evidence type="ECO:0000313" key="10">
    <source>
        <dbReference type="EMBL" id="AKP67983.1"/>
    </source>
</evidence>
<dbReference type="PANTHER" id="PTHR11733:SF233">
    <property type="entry name" value="PEPTIDASE M13 C-TERMINAL DOMAIN-CONTAINING PROTEIN"/>
    <property type="match status" value="1"/>
</dbReference>
<evidence type="ECO:0000313" key="11">
    <source>
        <dbReference type="Proteomes" id="UP000036106"/>
    </source>
</evidence>
<evidence type="ECO:0000256" key="5">
    <source>
        <dbReference type="ARBA" id="ARBA00022833"/>
    </source>
</evidence>
<evidence type="ECO:0000256" key="7">
    <source>
        <dbReference type="SAM" id="SignalP"/>
    </source>
</evidence>
<dbReference type="InterPro" id="IPR000718">
    <property type="entry name" value="Peptidase_M13"/>
</dbReference>
<dbReference type="PROSITE" id="PS51885">
    <property type="entry name" value="NEPRILYSIN"/>
    <property type="match status" value="1"/>
</dbReference>
<feature type="signal peptide" evidence="7">
    <location>
        <begin position="1"/>
        <end position="29"/>
    </location>
</feature>
<keyword evidence="6" id="KW-0482">Metalloprotease</keyword>
<dbReference type="Gene3D" id="3.40.390.10">
    <property type="entry name" value="Collagenase (Catalytic Domain)"/>
    <property type="match status" value="1"/>
</dbReference>
<dbReference type="InterPro" id="IPR042089">
    <property type="entry name" value="Peptidase_M13_dom_2"/>
</dbReference>
<dbReference type="OrthoDB" id="2256807at2"/>
<feature type="chain" id="PRO_5005208536" description="Peptidase M13" evidence="7">
    <location>
        <begin position="30"/>
        <end position="711"/>
    </location>
</feature>
<dbReference type="PANTHER" id="PTHR11733">
    <property type="entry name" value="ZINC METALLOPROTEASE FAMILY M13 NEPRILYSIN-RELATED"/>
    <property type="match status" value="1"/>
</dbReference>
<keyword evidence="5" id="KW-0862">Zinc</keyword>
<dbReference type="InterPro" id="IPR024079">
    <property type="entry name" value="MetalloPept_cat_dom_sf"/>
</dbReference>
<evidence type="ECO:0000256" key="4">
    <source>
        <dbReference type="ARBA" id="ARBA00022801"/>
    </source>
</evidence>
<evidence type="ECO:0000259" key="8">
    <source>
        <dbReference type="Pfam" id="PF01431"/>
    </source>
</evidence>
<dbReference type="InterPro" id="IPR008753">
    <property type="entry name" value="Peptidase_M13_N"/>
</dbReference>
<feature type="domain" description="Peptidase M13 N-terminal" evidence="9">
    <location>
        <begin position="135"/>
        <end position="462"/>
    </location>
</feature>
<evidence type="ECO:0000256" key="2">
    <source>
        <dbReference type="ARBA" id="ARBA00022670"/>
    </source>
</evidence>
<accession>A0A0H4QMP3</accession>
<evidence type="ECO:0000256" key="6">
    <source>
        <dbReference type="ARBA" id="ARBA00023049"/>
    </source>
</evidence>
<proteinExistence type="predicted"/>
<protein>
    <recommendedName>
        <fullName evidence="12">Peptidase M13</fullName>
    </recommendedName>
</protein>
<reference evidence="11" key="1">
    <citation type="submission" date="2015-07" db="EMBL/GenBank/DDBJ databases">
        <title>Lactobacillus ginsenosidimutans/EMML 3141/ whole genome sequencing.</title>
        <authorList>
            <person name="Kim M.K."/>
            <person name="Im W.-T."/>
            <person name="Srinivasan S."/>
            <person name="Lee J.-J."/>
        </authorList>
    </citation>
    <scope>NUCLEOTIDE SEQUENCE [LARGE SCALE GENOMIC DNA]</scope>
    <source>
        <strain evidence="11">EMML 3041</strain>
    </source>
</reference>
<dbReference type="Gene3D" id="1.10.1380.10">
    <property type="entry name" value="Neutral endopeptidase , domain2"/>
    <property type="match status" value="1"/>
</dbReference>
<feature type="domain" description="Peptidase M13 C-terminal" evidence="8">
    <location>
        <begin position="518"/>
        <end position="708"/>
    </location>
</feature>
<dbReference type="SUPFAM" id="SSF55486">
    <property type="entry name" value="Metalloproteases ('zincins'), catalytic domain"/>
    <property type="match status" value="1"/>
</dbReference>
<dbReference type="KEGG" id="lgn:ABM34_10865"/>
<sequence length="711" mass="79692">MKFKGTTLICTAVLTLILGMGIETQTVQASDTSSIDSNEHVEHSSAVITDSGDATGNDLVVQPNEILDSHPYNSHYPGGDFNITPDEATPKNNFYVASERDYLQAANAFSSELTEQNSTDQSSPDQQVITQKFDEITAGDEQVPNENVQKAVNYYQNYIDQMNSNNINYDAFKSDIQSIADINNYQELSNRLPELARNGFELPFQLDWMPGYLAQGQNVLIYSHPNTGNIPSTGLGEDETTSKSEYYESNSKLFSMLGFNQTDTEKILTNAINFNSLLNESIRSDTDPAFIKALTDKSSIIPIDSFYNQTGNLDFKTYVKNAYPDASKILIADSPFLTKASSIFNQSNFEMMKDWILTTNIQLNYYYFGKPGQQANNILTGGQPDLESDAYDAIQGYFSDILSNYYGQQTLPNSAVQKVTTMIDNIIAAYKQRIEKNNWLSDSGKASVLDKLNNMKVYVGYPSKVPEKGDFSSLNLSQGESIRDMEREINNYTFDLHTKEFSQYAPYTAWQTPSWYQNAEYMSVDNSFTIYDGILTTQYISDDYSDSQNYGGLGVVIGHEISHAFDSDGSHYDKDGNYSDIWTREDRQNFTNLTDKMVKEYNGVPLFGHSINGENTLAENIADNGGLNVALEVAKSLPDFNANEFFTAYAQTLAAPVDASYYSEDAFKESHSPDALRANIGVQNLDDFYKTYDVKPGDPMWLDPAKRVNIW</sequence>
<evidence type="ECO:0000256" key="1">
    <source>
        <dbReference type="ARBA" id="ARBA00001947"/>
    </source>
</evidence>
<dbReference type="InterPro" id="IPR018497">
    <property type="entry name" value="Peptidase_M13_C"/>
</dbReference>
<dbReference type="GO" id="GO:0005886">
    <property type="term" value="C:plasma membrane"/>
    <property type="evidence" value="ECO:0007669"/>
    <property type="project" value="TreeGrafter"/>
</dbReference>
<dbReference type="CDD" id="cd08662">
    <property type="entry name" value="M13"/>
    <property type="match status" value="1"/>
</dbReference>
<dbReference type="GO" id="GO:0016485">
    <property type="term" value="P:protein processing"/>
    <property type="evidence" value="ECO:0007669"/>
    <property type="project" value="TreeGrafter"/>
</dbReference>